<dbReference type="InterPro" id="IPR027478">
    <property type="entry name" value="LdcA_N"/>
</dbReference>
<keyword evidence="2" id="KW-0378">Hydrolase</keyword>
<comment type="similarity">
    <text evidence="1">Belongs to the peptidase S66 family.</text>
</comment>
<dbReference type="PANTHER" id="PTHR30237:SF6">
    <property type="entry name" value="CARBOXYPEPTIDASE YOCD-RELATED"/>
    <property type="match status" value="1"/>
</dbReference>
<dbReference type="InterPro" id="IPR040449">
    <property type="entry name" value="Peptidase_S66_N"/>
</dbReference>
<evidence type="ECO:0000313" key="7">
    <source>
        <dbReference type="Proteomes" id="UP000230852"/>
    </source>
</evidence>
<gene>
    <name evidence="6" type="ORF">COU28_04560</name>
</gene>
<dbReference type="AlphaFoldDB" id="A0A2H0TZM5"/>
<evidence type="ECO:0000259" key="5">
    <source>
        <dbReference type="Pfam" id="PF17676"/>
    </source>
</evidence>
<evidence type="ECO:0000256" key="2">
    <source>
        <dbReference type="ARBA" id="ARBA00022801"/>
    </source>
</evidence>
<organism evidence="6 7">
    <name type="scientific">Candidatus Magasanikbacteria bacterium CG10_big_fil_rev_8_21_14_0_10_36_16</name>
    <dbReference type="NCBI Taxonomy" id="1974645"/>
    <lineage>
        <taxon>Bacteria</taxon>
        <taxon>Candidatus Magasanikiibacteriota</taxon>
    </lineage>
</organism>
<feature type="active site" description="Nucleophile" evidence="3">
    <location>
        <position position="111"/>
    </location>
</feature>
<dbReference type="GO" id="GO:0004180">
    <property type="term" value="F:carboxypeptidase activity"/>
    <property type="evidence" value="ECO:0007669"/>
    <property type="project" value="UniProtKB-KW"/>
</dbReference>
<dbReference type="SUPFAM" id="SSF141986">
    <property type="entry name" value="LD-carboxypeptidase A C-terminal domain-like"/>
    <property type="match status" value="1"/>
</dbReference>
<name>A0A2H0TZM5_9BACT</name>
<evidence type="ECO:0000256" key="1">
    <source>
        <dbReference type="ARBA" id="ARBA00010233"/>
    </source>
</evidence>
<proteinExistence type="inferred from homology"/>
<dbReference type="InterPro" id="IPR040921">
    <property type="entry name" value="Peptidase_S66C"/>
</dbReference>
<keyword evidence="6" id="KW-0121">Carboxypeptidase</keyword>
<dbReference type="Pfam" id="PF02016">
    <property type="entry name" value="Peptidase_S66"/>
    <property type="match status" value="1"/>
</dbReference>
<dbReference type="Proteomes" id="UP000230852">
    <property type="component" value="Unassembled WGS sequence"/>
</dbReference>
<dbReference type="SUPFAM" id="SSF52317">
    <property type="entry name" value="Class I glutamine amidotransferase-like"/>
    <property type="match status" value="1"/>
</dbReference>
<dbReference type="EMBL" id="PFBU01000087">
    <property type="protein sequence ID" value="PIR77903.1"/>
    <property type="molecule type" value="Genomic_DNA"/>
</dbReference>
<feature type="domain" description="LD-carboxypeptidase N-terminal" evidence="4">
    <location>
        <begin position="12"/>
        <end position="131"/>
    </location>
</feature>
<protein>
    <submittedName>
        <fullName evidence="6">LD-carboxypeptidase</fullName>
    </submittedName>
</protein>
<dbReference type="Gene3D" id="3.50.30.60">
    <property type="entry name" value="LD-carboxypeptidase A C-terminal domain-like"/>
    <property type="match status" value="1"/>
</dbReference>
<dbReference type="InterPro" id="IPR027461">
    <property type="entry name" value="Carboxypeptidase_A_C_sf"/>
</dbReference>
<dbReference type="CDD" id="cd07062">
    <property type="entry name" value="Peptidase_S66_mccF_like"/>
    <property type="match status" value="1"/>
</dbReference>
<feature type="active site" description="Charge relay system" evidence="3">
    <location>
        <position position="228"/>
    </location>
</feature>
<sequence>MIPNKLKQGDEIRIIAPARSLSLLSEENKNLAKEKLESIGLKVTFSKNCQESDMFMSSSIQSRIDDIHEAFADKNVKAILTVIGGFNSNQLLQYLDYELIKNNPKILCGYSDITALTNAITAKTDLITYSGIHFSNFAMKKESEYNLEYFEKCLMSEDEFEIKTSPTWSDDAWYKDQENRNLIKNEGFVIIHKGEVAGKILGANLCTFNLLQGTEFMPDISDSILFLEDDDMSGNNFDVEFDRNLQSLIQQPNFDKVKGLIIGRFQKNSRMTIEKLKYIIETKKELQSMPIIANADFGHTNPLFTFPIGGTASLKIGDEVELKIIKH</sequence>
<accession>A0A2H0TZM5</accession>
<evidence type="ECO:0000313" key="6">
    <source>
        <dbReference type="EMBL" id="PIR77903.1"/>
    </source>
</evidence>
<evidence type="ECO:0000256" key="3">
    <source>
        <dbReference type="PIRSR" id="PIRSR028757-1"/>
    </source>
</evidence>
<reference evidence="7" key="1">
    <citation type="submission" date="2017-09" db="EMBL/GenBank/DDBJ databases">
        <title>Depth-based differentiation of microbial function through sediment-hosted aquifers and enrichment of novel symbionts in the deep terrestrial subsurface.</title>
        <authorList>
            <person name="Probst A.J."/>
            <person name="Ladd B."/>
            <person name="Jarett J.K."/>
            <person name="Geller-Mcgrath D.E."/>
            <person name="Sieber C.M.K."/>
            <person name="Emerson J.B."/>
            <person name="Anantharaman K."/>
            <person name="Thomas B.C."/>
            <person name="Malmstrom R."/>
            <person name="Stieglmeier M."/>
            <person name="Klingl A."/>
            <person name="Woyke T."/>
            <person name="Ryan C.M."/>
            <person name="Banfield J.F."/>
        </authorList>
    </citation>
    <scope>NUCLEOTIDE SEQUENCE [LARGE SCALE GENOMIC DNA]</scope>
</reference>
<dbReference type="Gene3D" id="3.40.50.10740">
    <property type="entry name" value="Class I glutamine amidotransferase-like"/>
    <property type="match status" value="1"/>
</dbReference>
<feature type="domain" description="LD-carboxypeptidase C-terminal" evidence="5">
    <location>
        <begin position="198"/>
        <end position="314"/>
    </location>
</feature>
<feature type="active site" description="Charge relay system" evidence="3">
    <location>
        <position position="299"/>
    </location>
</feature>
<dbReference type="PIRSF" id="PIRSF028757">
    <property type="entry name" value="LD-carboxypeptidase"/>
    <property type="match status" value="1"/>
</dbReference>
<dbReference type="InterPro" id="IPR003507">
    <property type="entry name" value="S66_fam"/>
</dbReference>
<dbReference type="InterPro" id="IPR029062">
    <property type="entry name" value="Class_I_gatase-like"/>
</dbReference>
<comment type="caution">
    <text evidence="6">The sequence shown here is derived from an EMBL/GenBank/DDBJ whole genome shotgun (WGS) entry which is preliminary data.</text>
</comment>
<dbReference type="PANTHER" id="PTHR30237">
    <property type="entry name" value="MURAMOYLTETRAPEPTIDE CARBOXYPEPTIDASE"/>
    <property type="match status" value="1"/>
</dbReference>
<dbReference type="Pfam" id="PF17676">
    <property type="entry name" value="Peptidase_S66C"/>
    <property type="match status" value="1"/>
</dbReference>
<evidence type="ECO:0000259" key="4">
    <source>
        <dbReference type="Pfam" id="PF02016"/>
    </source>
</evidence>
<keyword evidence="6" id="KW-0645">Protease</keyword>